<evidence type="ECO:0000313" key="2">
    <source>
        <dbReference type="Proteomes" id="UP000694888"/>
    </source>
</evidence>
<protein>
    <submittedName>
        <fullName evidence="3">Uncharacterized protein LOC101851614</fullName>
    </submittedName>
</protein>
<dbReference type="Proteomes" id="UP000694888">
    <property type="component" value="Unplaced"/>
</dbReference>
<proteinExistence type="predicted"/>
<dbReference type="GeneID" id="101851614"/>
<evidence type="ECO:0000256" key="1">
    <source>
        <dbReference type="SAM" id="Phobius"/>
    </source>
</evidence>
<reference evidence="3" key="1">
    <citation type="submission" date="2025-08" db="UniProtKB">
        <authorList>
            <consortium name="RefSeq"/>
        </authorList>
    </citation>
    <scope>IDENTIFICATION</scope>
</reference>
<sequence>MARPATRRREQEFFSFLSKSVILLFFLLVNGISFTIKPEMATMFVVPSVCLLFQKRLVGVSVTVMAFVVASALITSFESDIVYVLDVHILFYSTVLLKNVAQRASLAYEAKKLKNRKEQEKNARQPRPI</sequence>
<dbReference type="RefSeq" id="XP_005110582.1">
    <property type="nucleotide sequence ID" value="XM_005110525.2"/>
</dbReference>
<accession>A0ABM0K7H5</accession>
<keyword evidence="2" id="KW-1185">Reference proteome</keyword>
<evidence type="ECO:0000313" key="3">
    <source>
        <dbReference type="RefSeq" id="XP_005110582.1"/>
    </source>
</evidence>
<keyword evidence="1" id="KW-1133">Transmembrane helix</keyword>
<keyword evidence="1" id="KW-0812">Transmembrane</keyword>
<organism evidence="2 3">
    <name type="scientific">Aplysia californica</name>
    <name type="common">California sea hare</name>
    <dbReference type="NCBI Taxonomy" id="6500"/>
    <lineage>
        <taxon>Eukaryota</taxon>
        <taxon>Metazoa</taxon>
        <taxon>Spiralia</taxon>
        <taxon>Lophotrochozoa</taxon>
        <taxon>Mollusca</taxon>
        <taxon>Gastropoda</taxon>
        <taxon>Heterobranchia</taxon>
        <taxon>Euthyneura</taxon>
        <taxon>Tectipleura</taxon>
        <taxon>Aplysiida</taxon>
        <taxon>Aplysioidea</taxon>
        <taxon>Aplysiidae</taxon>
        <taxon>Aplysia</taxon>
    </lineage>
</organism>
<gene>
    <name evidence="3" type="primary">LOC101851614</name>
</gene>
<feature type="transmembrane region" description="Helical" evidence="1">
    <location>
        <begin position="57"/>
        <end position="75"/>
    </location>
</feature>
<feature type="transmembrane region" description="Helical" evidence="1">
    <location>
        <begin position="13"/>
        <end position="36"/>
    </location>
</feature>
<keyword evidence="1" id="KW-0472">Membrane</keyword>
<name>A0ABM0K7H5_APLCA</name>